<evidence type="ECO:0000313" key="1">
    <source>
        <dbReference type="EMBL" id="KAJ6648695.1"/>
    </source>
</evidence>
<proteinExistence type="predicted"/>
<gene>
    <name evidence="1" type="ORF">Bhyg_03926</name>
</gene>
<dbReference type="AlphaFoldDB" id="A0A9Q0S9Q9"/>
<sequence>MKQKMSQPIGGTFIKHIRNSVIQ</sequence>
<organism evidence="1 2">
    <name type="scientific">Pseudolycoriella hygida</name>
    <dbReference type="NCBI Taxonomy" id="35572"/>
    <lineage>
        <taxon>Eukaryota</taxon>
        <taxon>Metazoa</taxon>
        <taxon>Ecdysozoa</taxon>
        <taxon>Arthropoda</taxon>
        <taxon>Hexapoda</taxon>
        <taxon>Insecta</taxon>
        <taxon>Pterygota</taxon>
        <taxon>Neoptera</taxon>
        <taxon>Endopterygota</taxon>
        <taxon>Diptera</taxon>
        <taxon>Nematocera</taxon>
        <taxon>Sciaroidea</taxon>
        <taxon>Sciaridae</taxon>
        <taxon>Pseudolycoriella</taxon>
    </lineage>
</organism>
<protein>
    <submittedName>
        <fullName evidence="1">Uncharacterized protein</fullName>
    </submittedName>
</protein>
<dbReference type="EMBL" id="WJQU01000001">
    <property type="protein sequence ID" value="KAJ6648695.1"/>
    <property type="molecule type" value="Genomic_DNA"/>
</dbReference>
<name>A0A9Q0S9Q9_9DIPT</name>
<dbReference type="Proteomes" id="UP001151699">
    <property type="component" value="Chromosome A"/>
</dbReference>
<comment type="caution">
    <text evidence="1">The sequence shown here is derived from an EMBL/GenBank/DDBJ whole genome shotgun (WGS) entry which is preliminary data.</text>
</comment>
<evidence type="ECO:0000313" key="2">
    <source>
        <dbReference type="Proteomes" id="UP001151699"/>
    </source>
</evidence>
<accession>A0A9Q0S9Q9</accession>
<reference evidence="1" key="1">
    <citation type="submission" date="2022-07" db="EMBL/GenBank/DDBJ databases">
        <authorList>
            <person name="Trinca V."/>
            <person name="Uliana J.V.C."/>
            <person name="Torres T.T."/>
            <person name="Ward R.J."/>
            <person name="Monesi N."/>
        </authorList>
    </citation>
    <scope>NUCLEOTIDE SEQUENCE</scope>
    <source>
        <strain evidence="1">HSMRA1968</strain>
        <tissue evidence="1">Whole embryos</tissue>
    </source>
</reference>
<keyword evidence="2" id="KW-1185">Reference proteome</keyword>